<dbReference type="Proteomes" id="UP000887565">
    <property type="component" value="Unplaced"/>
</dbReference>
<keyword evidence="2" id="KW-1185">Reference proteome</keyword>
<name>A0A915I2B3_ROMCU</name>
<evidence type="ECO:0000256" key="1">
    <source>
        <dbReference type="SAM" id="MobiDB-lite"/>
    </source>
</evidence>
<dbReference type="WBParaSite" id="nRc.2.0.1.t08273-RA">
    <property type="protein sequence ID" value="nRc.2.0.1.t08273-RA"/>
    <property type="gene ID" value="nRc.2.0.1.g08273"/>
</dbReference>
<accession>A0A915I2B3</accession>
<feature type="compositionally biased region" description="Polar residues" evidence="1">
    <location>
        <begin position="73"/>
        <end position="86"/>
    </location>
</feature>
<sequence length="86" mass="9640">MVFDYDYKVEYVKGKDNAWADFLFRKDDHQKPPIPNTEELTAEIFLENFRPAGALSDADLTAPNILPAAVSPPQKSTQTSMPSPLQ</sequence>
<proteinExistence type="predicted"/>
<protein>
    <submittedName>
        <fullName evidence="3">Uncharacterized protein</fullName>
    </submittedName>
</protein>
<evidence type="ECO:0000313" key="2">
    <source>
        <dbReference type="Proteomes" id="UP000887565"/>
    </source>
</evidence>
<dbReference type="AlphaFoldDB" id="A0A915I2B3"/>
<feature type="region of interest" description="Disordered" evidence="1">
    <location>
        <begin position="65"/>
        <end position="86"/>
    </location>
</feature>
<reference evidence="3" key="1">
    <citation type="submission" date="2022-11" db="UniProtKB">
        <authorList>
            <consortium name="WormBaseParasite"/>
        </authorList>
    </citation>
    <scope>IDENTIFICATION</scope>
</reference>
<evidence type="ECO:0000313" key="3">
    <source>
        <dbReference type="WBParaSite" id="nRc.2.0.1.t08273-RA"/>
    </source>
</evidence>
<organism evidence="2 3">
    <name type="scientific">Romanomermis culicivorax</name>
    <name type="common">Nematode worm</name>
    <dbReference type="NCBI Taxonomy" id="13658"/>
    <lineage>
        <taxon>Eukaryota</taxon>
        <taxon>Metazoa</taxon>
        <taxon>Ecdysozoa</taxon>
        <taxon>Nematoda</taxon>
        <taxon>Enoplea</taxon>
        <taxon>Dorylaimia</taxon>
        <taxon>Mermithida</taxon>
        <taxon>Mermithoidea</taxon>
        <taxon>Mermithidae</taxon>
        <taxon>Romanomermis</taxon>
    </lineage>
</organism>